<dbReference type="RefSeq" id="WP_006948908.1">
    <property type="nucleotide sequence ID" value="NZ_GL397214.1"/>
</dbReference>
<keyword evidence="1" id="KW-0732">Signal</keyword>
<dbReference type="HOGENOM" id="CLU_028180_0_0_10"/>
<evidence type="ECO:0000256" key="1">
    <source>
        <dbReference type="SAM" id="SignalP"/>
    </source>
</evidence>
<reference evidence="2" key="1">
    <citation type="submission" date="2010-07" db="EMBL/GenBank/DDBJ databases">
        <authorList>
            <person name="Muzny D."/>
            <person name="Qin X."/>
            <person name="Deng J."/>
            <person name="Jiang H."/>
            <person name="Liu Y."/>
            <person name="Qu J."/>
            <person name="Song X.-Z."/>
            <person name="Zhang L."/>
            <person name="Thornton R."/>
            <person name="Coyle M."/>
            <person name="Francisco L."/>
            <person name="Jackson L."/>
            <person name="Javaid M."/>
            <person name="Korchina V."/>
            <person name="Kovar C."/>
            <person name="Mata R."/>
            <person name="Mathew T."/>
            <person name="Ngo R."/>
            <person name="Nguyen L."/>
            <person name="Nguyen N."/>
            <person name="Okwuonu G."/>
            <person name="Ongeri F."/>
            <person name="Pham C."/>
            <person name="Simmons D."/>
            <person name="Wilczek-Boney K."/>
            <person name="Hale W."/>
            <person name="Jakkamsetti A."/>
            <person name="Pham P."/>
            <person name="Ruth R."/>
            <person name="San Lucas F."/>
            <person name="Warren J."/>
            <person name="Zhang J."/>
            <person name="Zhao Z."/>
            <person name="Zhou C."/>
            <person name="Zhu D."/>
            <person name="Lee S."/>
            <person name="Bess C."/>
            <person name="Blankenburg K."/>
            <person name="Forbes L."/>
            <person name="Fu Q."/>
            <person name="Gubbala S."/>
            <person name="Hirani K."/>
            <person name="Jayaseelan J.C."/>
            <person name="Lara F."/>
            <person name="Munidasa M."/>
            <person name="Palculict T."/>
            <person name="Patil S."/>
            <person name="Pu L.-L."/>
            <person name="Saada N."/>
            <person name="Tang L."/>
            <person name="Weissenberger G."/>
            <person name="Zhu Y."/>
            <person name="Hemphill L."/>
            <person name="Shang Y."/>
            <person name="Youmans B."/>
            <person name="Ayvaz T."/>
            <person name="Ross M."/>
            <person name="Santibanez J."/>
            <person name="Aqrawi P."/>
            <person name="Gross S."/>
            <person name="Joshi V."/>
            <person name="Fowler G."/>
            <person name="Nazareth L."/>
            <person name="Reid J."/>
            <person name="Worley K."/>
            <person name="Petrosino J."/>
            <person name="Highlander S."/>
            <person name="Gibbs R."/>
        </authorList>
    </citation>
    <scope>NUCLEOTIDE SEQUENCE [LARGE SCALE GENOMIC DNA]</scope>
    <source>
        <strain evidence="2">DSM 16973</strain>
    </source>
</reference>
<name>E0NS35_9BACT</name>
<dbReference type="EMBL" id="AEEI01000034">
    <property type="protein sequence ID" value="EFM01998.1"/>
    <property type="molecule type" value="Genomic_DNA"/>
</dbReference>
<dbReference type="STRING" id="862515.HMPREF0658_0986"/>
<evidence type="ECO:0008006" key="4">
    <source>
        <dbReference type="Google" id="ProtNLM"/>
    </source>
</evidence>
<evidence type="ECO:0000313" key="3">
    <source>
        <dbReference type="Proteomes" id="UP000004394"/>
    </source>
</evidence>
<evidence type="ECO:0000313" key="2">
    <source>
        <dbReference type="EMBL" id="EFM01998.1"/>
    </source>
</evidence>
<dbReference type="PROSITE" id="PS51257">
    <property type="entry name" value="PROKAR_LIPOPROTEIN"/>
    <property type="match status" value="1"/>
</dbReference>
<proteinExistence type="predicted"/>
<feature type="signal peptide" evidence="1">
    <location>
        <begin position="1"/>
        <end position="30"/>
    </location>
</feature>
<comment type="caution">
    <text evidence="2">The sequence shown here is derived from an EMBL/GenBank/DDBJ whole genome shotgun (WGS) entry which is preliminary data.</text>
</comment>
<dbReference type="AlphaFoldDB" id="E0NS35"/>
<protein>
    <recommendedName>
        <fullName evidence="4">Fibrobacter succinogene major paralogous domain protein</fullName>
    </recommendedName>
</protein>
<organism evidence="2 3">
    <name type="scientific">Hoylesella marshii DSM 16973 = JCM 13450</name>
    <dbReference type="NCBI Taxonomy" id="862515"/>
    <lineage>
        <taxon>Bacteria</taxon>
        <taxon>Pseudomonadati</taxon>
        <taxon>Bacteroidota</taxon>
        <taxon>Bacteroidia</taxon>
        <taxon>Bacteroidales</taxon>
        <taxon>Prevotellaceae</taxon>
        <taxon>Hoylesella</taxon>
    </lineage>
</organism>
<gene>
    <name evidence="2" type="ORF">HMPREF0658_0986</name>
</gene>
<dbReference type="BioCyc" id="PMAR862515-HMP:GMOO-1002-MONOMER"/>
<dbReference type="Proteomes" id="UP000004394">
    <property type="component" value="Unassembled WGS sequence"/>
</dbReference>
<sequence length="585" mass="63473">MEMKMNLNKNRTMKMKTTLFSLCLAIGALAITACSKEDNNDREEEATFQAVQFCMAEEGFGTETELTRASSIPSAPALSEVGDCEAETTLESEPAEKPTAATRGVTTPTHYTIRAYLGGVLYREIKGTFTATDFTPDAGSSNSMELHRNRTYDILCFNDQVTPVGDKLEVVLANAATARIGRQQITLGNTDQNIYLSSKHVGVRVRSHIVAKKDIPTALTATLQGSNIPQRVSYNPADGTYTTVATGALATPAITSPASTQAKFTASNYGQTYAYTSTATNYYYVLPTTDSKDLKLNFTGGKIFWNPLTGSTSGLTKTSRPLTANASYRIAVKMKPAFIYLMSNGHTGTFRQTRFGGGDQTPIALVIDPGLHLAIGLKDAHRGPVFWCTNIPSGGVWGSYTRMQCNTHAATTLQEAFSTLAASGRDETWNAAFSASAPLMTPIGVKATNPYFPAFNIAAQYNPGGGYTGPTALQWFLPSVSDWKRWTAWACFDWNVQIVSNGAGWDTMWYKNLIESGLTQVGGGGFRPSGNTMYQTSTEYNDGSNTSRYFYMAGPAGNAIMFSDYKYGGQKNLPTIQAIRSFVIY</sequence>
<accession>E0NS35</accession>
<feature type="chain" id="PRO_5003138235" description="Fibrobacter succinogene major paralogous domain protein" evidence="1">
    <location>
        <begin position="31"/>
        <end position="585"/>
    </location>
</feature>
<keyword evidence="3" id="KW-1185">Reference proteome</keyword>